<accession>A0ABP8MKI0</accession>
<dbReference type="PANTHER" id="PTHR33515:SF1">
    <property type="entry name" value="RIBOSOME-BINDING FACTOR A, CHLOROPLASTIC-RELATED"/>
    <property type="match status" value="1"/>
</dbReference>
<dbReference type="RefSeq" id="WP_344823466.1">
    <property type="nucleotide sequence ID" value="NZ_BAABEZ010000013.1"/>
</dbReference>
<dbReference type="InterPro" id="IPR023799">
    <property type="entry name" value="RbfA_dom_sf"/>
</dbReference>
<evidence type="ECO:0000313" key="4">
    <source>
        <dbReference type="Proteomes" id="UP001501410"/>
    </source>
</evidence>
<dbReference type="NCBIfam" id="TIGR00082">
    <property type="entry name" value="rbfA"/>
    <property type="match status" value="1"/>
</dbReference>
<reference evidence="4" key="1">
    <citation type="journal article" date="2019" name="Int. J. Syst. Evol. Microbiol.">
        <title>The Global Catalogue of Microorganisms (GCM) 10K type strain sequencing project: providing services to taxonomists for standard genome sequencing and annotation.</title>
        <authorList>
            <consortium name="The Broad Institute Genomics Platform"/>
            <consortium name="The Broad Institute Genome Sequencing Center for Infectious Disease"/>
            <person name="Wu L."/>
            <person name="Ma J."/>
        </authorList>
    </citation>
    <scope>NUCLEOTIDE SEQUENCE [LARGE SCALE GENOMIC DNA]</scope>
    <source>
        <strain evidence="4">JCM 31921</strain>
    </source>
</reference>
<dbReference type="SUPFAM" id="SSF89919">
    <property type="entry name" value="Ribosome-binding factor A, RbfA"/>
    <property type="match status" value="1"/>
</dbReference>
<keyword evidence="2" id="KW-0963">Cytoplasm</keyword>
<comment type="caution">
    <text evidence="3">The sequence shown here is derived from an EMBL/GenBank/DDBJ whole genome shotgun (WGS) entry which is preliminary data.</text>
</comment>
<dbReference type="Proteomes" id="UP001501410">
    <property type="component" value="Unassembled WGS sequence"/>
</dbReference>
<dbReference type="Pfam" id="PF02033">
    <property type="entry name" value="RBFA"/>
    <property type="match status" value="1"/>
</dbReference>
<keyword evidence="1 2" id="KW-0690">Ribosome biogenesis</keyword>
<comment type="similarity">
    <text evidence="2">Belongs to the RbfA family.</text>
</comment>
<comment type="subunit">
    <text evidence="2">Monomer. Binds 30S ribosomal subunits, but not 50S ribosomal subunits or 70S ribosomes.</text>
</comment>
<dbReference type="InterPro" id="IPR000238">
    <property type="entry name" value="RbfA"/>
</dbReference>
<organism evidence="3 4">
    <name type="scientific">Rurimicrobium arvi</name>
    <dbReference type="NCBI Taxonomy" id="2049916"/>
    <lineage>
        <taxon>Bacteria</taxon>
        <taxon>Pseudomonadati</taxon>
        <taxon>Bacteroidota</taxon>
        <taxon>Chitinophagia</taxon>
        <taxon>Chitinophagales</taxon>
        <taxon>Chitinophagaceae</taxon>
        <taxon>Rurimicrobium</taxon>
    </lineage>
</organism>
<name>A0ABP8MKI0_9BACT</name>
<dbReference type="Gene3D" id="3.30.300.20">
    <property type="match status" value="1"/>
</dbReference>
<sequence length="126" mass="14970">MEETKRQKQVAKLVQAELNEIFQRSGVNIFHGGMLSIAKVVMTPDLLEARVYLSLFQIPEPQKALHEIKEHAWEYRRSLGERVRNQLRRVPHLEFFLDDTLDYVFRMEEIFKQINNEKKDNDQAAE</sequence>
<dbReference type="EMBL" id="BAABEZ010000013">
    <property type="protein sequence ID" value="GAA4452028.1"/>
    <property type="molecule type" value="Genomic_DNA"/>
</dbReference>
<proteinExistence type="inferred from homology"/>
<comment type="subcellular location">
    <subcellularLocation>
        <location evidence="2">Cytoplasm</location>
    </subcellularLocation>
</comment>
<dbReference type="InterPro" id="IPR015946">
    <property type="entry name" value="KH_dom-like_a/b"/>
</dbReference>
<dbReference type="HAMAP" id="MF_00003">
    <property type="entry name" value="RbfA"/>
    <property type="match status" value="1"/>
</dbReference>
<dbReference type="PANTHER" id="PTHR33515">
    <property type="entry name" value="RIBOSOME-BINDING FACTOR A, CHLOROPLASTIC-RELATED"/>
    <property type="match status" value="1"/>
</dbReference>
<evidence type="ECO:0000256" key="2">
    <source>
        <dbReference type="HAMAP-Rule" id="MF_00003"/>
    </source>
</evidence>
<gene>
    <name evidence="2 3" type="primary">rbfA</name>
    <name evidence="3" type="ORF">GCM10023092_10390</name>
</gene>
<evidence type="ECO:0000256" key="1">
    <source>
        <dbReference type="ARBA" id="ARBA00022517"/>
    </source>
</evidence>
<protein>
    <recommendedName>
        <fullName evidence="2">Ribosome-binding factor A</fullName>
    </recommendedName>
</protein>
<comment type="function">
    <text evidence="2">One of several proteins that assist in the late maturation steps of the functional core of the 30S ribosomal subunit. Associates with free 30S ribosomal subunits (but not with 30S subunits that are part of 70S ribosomes or polysomes). Required for efficient processing of 16S rRNA. May interact with the 5'-terminal helix region of 16S rRNA.</text>
</comment>
<evidence type="ECO:0000313" key="3">
    <source>
        <dbReference type="EMBL" id="GAA4452028.1"/>
    </source>
</evidence>
<keyword evidence="4" id="KW-1185">Reference proteome</keyword>